<reference evidence="1 2" key="1">
    <citation type="journal article" date="2019" name="Nat. Ecol. Evol.">
        <title>Megaphylogeny resolves global patterns of mushroom evolution.</title>
        <authorList>
            <person name="Varga T."/>
            <person name="Krizsan K."/>
            <person name="Foldi C."/>
            <person name="Dima B."/>
            <person name="Sanchez-Garcia M."/>
            <person name="Sanchez-Ramirez S."/>
            <person name="Szollosi G.J."/>
            <person name="Szarkandi J.G."/>
            <person name="Papp V."/>
            <person name="Albert L."/>
            <person name="Andreopoulos W."/>
            <person name="Angelini C."/>
            <person name="Antonin V."/>
            <person name="Barry K.W."/>
            <person name="Bougher N.L."/>
            <person name="Buchanan P."/>
            <person name="Buyck B."/>
            <person name="Bense V."/>
            <person name="Catcheside P."/>
            <person name="Chovatia M."/>
            <person name="Cooper J."/>
            <person name="Damon W."/>
            <person name="Desjardin D."/>
            <person name="Finy P."/>
            <person name="Geml J."/>
            <person name="Haridas S."/>
            <person name="Hughes K."/>
            <person name="Justo A."/>
            <person name="Karasinski D."/>
            <person name="Kautmanova I."/>
            <person name="Kiss B."/>
            <person name="Kocsube S."/>
            <person name="Kotiranta H."/>
            <person name="LaButti K.M."/>
            <person name="Lechner B.E."/>
            <person name="Liimatainen K."/>
            <person name="Lipzen A."/>
            <person name="Lukacs Z."/>
            <person name="Mihaltcheva S."/>
            <person name="Morgado L.N."/>
            <person name="Niskanen T."/>
            <person name="Noordeloos M.E."/>
            <person name="Ohm R.A."/>
            <person name="Ortiz-Santana B."/>
            <person name="Ovrebo C."/>
            <person name="Racz N."/>
            <person name="Riley R."/>
            <person name="Savchenko A."/>
            <person name="Shiryaev A."/>
            <person name="Soop K."/>
            <person name="Spirin V."/>
            <person name="Szebenyi C."/>
            <person name="Tomsovsky M."/>
            <person name="Tulloss R.E."/>
            <person name="Uehling J."/>
            <person name="Grigoriev I.V."/>
            <person name="Vagvolgyi C."/>
            <person name="Papp T."/>
            <person name="Martin F.M."/>
            <person name="Miettinen O."/>
            <person name="Hibbett D.S."/>
            <person name="Nagy L.G."/>
        </authorList>
    </citation>
    <scope>NUCLEOTIDE SEQUENCE [LARGE SCALE GENOMIC DNA]</scope>
    <source>
        <strain evidence="1 2">FP101781</strain>
    </source>
</reference>
<keyword evidence="2" id="KW-1185">Reference proteome</keyword>
<sequence>MFKAALDPDDMYHIPQLVISICLVCKAWRDAAIGTPELWNKLQLSSKIRGRPICFTKVGTWFSRSGTLPRYLHLNIPRACKIFGVHPATCDMLTSGLVQFLTSGPTLHHLSLFMSSHPCLAWLANHMKKNMPAARRPWDSLQSLDVTVTHNGYHESQRSYVDEVIPNLPLPMLADFFNNITDIHVGDWPLSWMKTLLPLCENLYSLTLDYVAQVGDDVGDGPSQLIVLQHLHLFRIRSSAYLDEARVLPL</sequence>
<feature type="non-terminal residue" evidence="1">
    <location>
        <position position="250"/>
    </location>
</feature>
<dbReference type="SUPFAM" id="SSF52047">
    <property type="entry name" value="RNI-like"/>
    <property type="match status" value="1"/>
</dbReference>
<dbReference type="Proteomes" id="UP000298030">
    <property type="component" value="Unassembled WGS sequence"/>
</dbReference>
<comment type="caution">
    <text evidence="1">The sequence shown here is derived from an EMBL/GenBank/DDBJ whole genome shotgun (WGS) entry which is preliminary data.</text>
</comment>
<dbReference type="OrthoDB" id="3357519at2759"/>
<accession>A0A4Y7T7D6</accession>
<organism evidence="1 2">
    <name type="scientific">Coprinellus micaceus</name>
    <name type="common">Glistening ink-cap mushroom</name>
    <name type="synonym">Coprinus micaceus</name>
    <dbReference type="NCBI Taxonomy" id="71717"/>
    <lineage>
        <taxon>Eukaryota</taxon>
        <taxon>Fungi</taxon>
        <taxon>Dikarya</taxon>
        <taxon>Basidiomycota</taxon>
        <taxon>Agaricomycotina</taxon>
        <taxon>Agaricomycetes</taxon>
        <taxon>Agaricomycetidae</taxon>
        <taxon>Agaricales</taxon>
        <taxon>Agaricineae</taxon>
        <taxon>Psathyrellaceae</taxon>
        <taxon>Coprinellus</taxon>
    </lineage>
</organism>
<dbReference type="AlphaFoldDB" id="A0A4Y7T7D6"/>
<dbReference type="Gene3D" id="3.80.10.10">
    <property type="entry name" value="Ribonuclease Inhibitor"/>
    <property type="match status" value="1"/>
</dbReference>
<protein>
    <recommendedName>
        <fullName evidence="3">F-box domain-containing protein</fullName>
    </recommendedName>
</protein>
<evidence type="ECO:0000313" key="1">
    <source>
        <dbReference type="EMBL" id="TEB29864.1"/>
    </source>
</evidence>
<dbReference type="InterPro" id="IPR032675">
    <property type="entry name" value="LRR_dom_sf"/>
</dbReference>
<evidence type="ECO:0008006" key="3">
    <source>
        <dbReference type="Google" id="ProtNLM"/>
    </source>
</evidence>
<name>A0A4Y7T7D6_COPMI</name>
<dbReference type="EMBL" id="QPFP01000025">
    <property type="protein sequence ID" value="TEB29864.1"/>
    <property type="molecule type" value="Genomic_DNA"/>
</dbReference>
<gene>
    <name evidence="1" type="ORF">FA13DRAFT_1814957</name>
</gene>
<proteinExistence type="predicted"/>
<evidence type="ECO:0000313" key="2">
    <source>
        <dbReference type="Proteomes" id="UP000298030"/>
    </source>
</evidence>